<proteinExistence type="predicted"/>
<gene>
    <name evidence="2" type="ORF">C2R22_17660</name>
</gene>
<dbReference type="RefSeq" id="WP_103426931.1">
    <property type="nucleotide sequence ID" value="NZ_CP026309.1"/>
</dbReference>
<evidence type="ECO:0000313" key="2">
    <source>
        <dbReference type="EMBL" id="AUV83242.1"/>
    </source>
</evidence>
<keyword evidence="1" id="KW-0812">Transmembrane</keyword>
<dbReference type="GeneID" id="35593958"/>
<reference evidence="2 3" key="1">
    <citation type="submission" date="2018-01" db="EMBL/GenBank/DDBJ databases">
        <title>Complete genome sequence of Salinigranum rubrum GX10T, an extremely halophilic archaeon isolated from a marine solar saltern.</title>
        <authorList>
            <person name="Han S."/>
        </authorList>
    </citation>
    <scope>NUCLEOTIDE SEQUENCE [LARGE SCALE GENOMIC DNA]</scope>
    <source>
        <strain evidence="2 3">GX10</strain>
    </source>
</reference>
<dbReference type="EMBL" id="CP026309">
    <property type="protein sequence ID" value="AUV83242.1"/>
    <property type="molecule type" value="Genomic_DNA"/>
</dbReference>
<dbReference type="AlphaFoldDB" id="A0A2I8VMT4"/>
<keyword evidence="1" id="KW-1133">Transmembrane helix</keyword>
<name>A0A2I8VMT4_9EURY</name>
<feature type="transmembrane region" description="Helical" evidence="1">
    <location>
        <begin position="35"/>
        <end position="53"/>
    </location>
</feature>
<sequence length="72" mass="7596">MSKTTLLKVTLAVHAVLAALVAADARKRDRPVGKWVAATLLTGVVAVLVYVLSGGDDEAVPLDELVDQIELE</sequence>
<protein>
    <submittedName>
        <fullName evidence="2">Uncharacterized protein</fullName>
    </submittedName>
</protein>
<organism evidence="2 3">
    <name type="scientific">Salinigranum rubrum</name>
    <dbReference type="NCBI Taxonomy" id="755307"/>
    <lineage>
        <taxon>Archaea</taxon>
        <taxon>Methanobacteriati</taxon>
        <taxon>Methanobacteriota</taxon>
        <taxon>Stenosarchaea group</taxon>
        <taxon>Halobacteria</taxon>
        <taxon>Halobacteriales</taxon>
        <taxon>Haloferacaceae</taxon>
        <taxon>Salinigranum</taxon>
    </lineage>
</organism>
<accession>A0A2I8VMT4</accession>
<keyword evidence="1" id="KW-0472">Membrane</keyword>
<dbReference type="KEGG" id="srub:C2R22_17660"/>
<dbReference type="Proteomes" id="UP000236584">
    <property type="component" value="Chromosome"/>
</dbReference>
<keyword evidence="3" id="KW-1185">Reference proteome</keyword>
<evidence type="ECO:0000256" key="1">
    <source>
        <dbReference type="SAM" id="Phobius"/>
    </source>
</evidence>
<evidence type="ECO:0000313" key="3">
    <source>
        <dbReference type="Proteomes" id="UP000236584"/>
    </source>
</evidence>